<comment type="catalytic activity">
    <reaction evidence="6">
        <text>3-phosphoshikimate + phosphoenolpyruvate = 5-O-(1-carboxyvinyl)-3-phosphoshikimate + phosphate</text>
        <dbReference type="Rhea" id="RHEA:21256"/>
        <dbReference type="ChEBI" id="CHEBI:43474"/>
        <dbReference type="ChEBI" id="CHEBI:57701"/>
        <dbReference type="ChEBI" id="CHEBI:58702"/>
        <dbReference type="ChEBI" id="CHEBI:145989"/>
        <dbReference type="EC" id="2.5.1.19"/>
    </reaction>
    <physiologicalReaction direction="left-to-right" evidence="6">
        <dbReference type="Rhea" id="RHEA:21257"/>
    </physiologicalReaction>
</comment>
<dbReference type="EMBL" id="JXMW01000006">
    <property type="protein sequence ID" value="OQD58916.1"/>
    <property type="molecule type" value="Genomic_DNA"/>
</dbReference>
<dbReference type="EC" id="2.5.1.19" evidence="7"/>
<feature type="binding site" evidence="7">
    <location>
        <position position="21"/>
    </location>
    <ligand>
        <name>3-phosphoshikimate</name>
        <dbReference type="ChEBI" id="CHEBI:145989"/>
    </ligand>
</feature>
<dbReference type="CDD" id="cd01556">
    <property type="entry name" value="EPSP_synthase"/>
    <property type="match status" value="1"/>
</dbReference>
<keyword evidence="10" id="KW-1185">Reference proteome</keyword>
<dbReference type="PROSITE" id="PS00104">
    <property type="entry name" value="EPSP_SYNTHASE_1"/>
    <property type="match status" value="1"/>
</dbReference>
<dbReference type="Pfam" id="PF00275">
    <property type="entry name" value="EPSP_synthase"/>
    <property type="match status" value="1"/>
</dbReference>
<comment type="subcellular location">
    <subcellularLocation>
        <location evidence="7">Cytoplasm</location>
    </subcellularLocation>
</comment>
<evidence type="ECO:0000256" key="5">
    <source>
        <dbReference type="ARBA" id="ARBA00023141"/>
    </source>
</evidence>
<dbReference type="InterPro" id="IPR006264">
    <property type="entry name" value="EPSP_synthase"/>
</dbReference>
<dbReference type="PANTHER" id="PTHR21090">
    <property type="entry name" value="AROM/DEHYDROQUINATE SYNTHASE"/>
    <property type="match status" value="1"/>
</dbReference>
<feature type="binding site" evidence="7">
    <location>
        <position position="133"/>
    </location>
    <ligand>
        <name>phosphoenolpyruvate</name>
        <dbReference type="ChEBI" id="CHEBI:58702"/>
    </ligand>
</feature>
<evidence type="ECO:0000313" key="9">
    <source>
        <dbReference type="EMBL" id="OQD58916.1"/>
    </source>
</evidence>
<proteinExistence type="inferred from homology"/>
<dbReference type="GO" id="GO:0009073">
    <property type="term" value="P:aromatic amino acid family biosynthetic process"/>
    <property type="evidence" value="ECO:0007669"/>
    <property type="project" value="UniProtKB-KW"/>
</dbReference>
<comment type="subunit">
    <text evidence="7">Monomer.</text>
</comment>
<evidence type="ECO:0000256" key="4">
    <source>
        <dbReference type="ARBA" id="ARBA00022679"/>
    </source>
</evidence>
<dbReference type="InterPro" id="IPR013792">
    <property type="entry name" value="RNA3'P_cycl/enolpyr_Trfase_a/b"/>
</dbReference>
<keyword evidence="4 7" id="KW-0808">Transferase</keyword>
<comment type="caution">
    <text evidence="7">Lacks conserved residue(s) required for the propagation of feature annotation.</text>
</comment>
<keyword evidence="5 7" id="KW-0057">Aromatic amino acid biosynthesis</keyword>
<feature type="binding site" evidence="7">
    <location>
        <position position="26"/>
    </location>
    <ligand>
        <name>3-phosphoshikimate</name>
        <dbReference type="ChEBI" id="CHEBI:145989"/>
    </ligand>
</feature>
<feature type="binding site" evidence="7">
    <location>
        <position position="21"/>
    </location>
    <ligand>
        <name>phosphoenolpyruvate</name>
        <dbReference type="ChEBI" id="CHEBI:58702"/>
    </ligand>
</feature>
<dbReference type="AlphaFoldDB" id="A0A1V6N336"/>
<feature type="binding site" evidence="7">
    <location>
        <position position="412"/>
    </location>
    <ligand>
        <name>phosphoenolpyruvate</name>
        <dbReference type="ChEBI" id="CHEBI:58702"/>
    </ligand>
</feature>
<dbReference type="GO" id="GO:0003866">
    <property type="term" value="F:3-phosphoshikimate 1-carboxyvinyltransferase activity"/>
    <property type="evidence" value="ECO:0007669"/>
    <property type="project" value="UniProtKB-UniRule"/>
</dbReference>
<dbReference type="UniPathway" id="UPA00053">
    <property type="reaction ID" value="UER00089"/>
</dbReference>
<gene>
    <name evidence="7 9" type="primary">aroA</name>
    <name evidence="9" type="ORF">MBBAR_6c00260</name>
</gene>
<feature type="binding site" evidence="7">
    <location>
        <position position="178"/>
    </location>
    <ligand>
        <name>3-phosphoshikimate</name>
        <dbReference type="ChEBI" id="CHEBI:145989"/>
    </ligand>
</feature>
<feature type="binding site" evidence="7">
    <location>
        <position position="180"/>
    </location>
    <ligand>
        <name>phosphoenolpyruvate</name>
        <dbReference type="ChEBI" id="CHEBI:58702"/>
    </ligand>
</feature>
<dbReference type="NCBIfam" id="TIGR01356">
    <property type="entry name" value="aroA"/>
    <property type="match status" value="1"/>
</dbReference>
<reference evidence="9 10" key="1">
    <citation type="submission" date="2014-12" db="EMBL/GenBank/DDBJ databases">
        <title>Genome sequence of Methanobrevibacter arboriphilicus DH1, DSM1125.</title>
        <authorList>
            <person name="Poehlein A."/>
            <person name="Thauer R.K."/>
            <person name="Seedorf H."/>
            <person name="Daniel R."/>
        </authorList>
    </citation>
    <scope>NUCLEOTIDE SEQUENCE [LARGE SCALE GENOMIC DNA]</scope>
    <source>
        <strain evidence="9 10">DH1</strain>
    </source>
</reference>
<evidence type="ECO:0000256" key="7">
    <source>
        <dbReference type="HAMAP-Rule" id="MF_00210"/>
    </source>
</evidence>
<dbReference type="Gene3D" id="3.65.10.10">
    <property type="entry name" value="Enolpyruvate transferase domain"/>
    <property type="match status" value="2"/>
</dbReference>
<evidence type="ECO:0000313" key="10">
    <source>
        <dbReference type="Proteomes" id="UP000191661"/>
    </source>
</evidence>
<dbReference type="InterPro" id="IPR023193">
    <property type="entry name" value="EPSP_synthase_CS"/>
</dbReference>
<keyword evidence="7" id="KW-0963">Cytoplasm</keyword>
<feature type="binding site" evidence="7">
    <location>
        <position position="336"/>
    </location>
    <ligand>
        <name>3-phosphoshikimate</name>
        <dbReference type="ChEBI" id="CHEBI:145989"/>
    </ligand>
</feature>
<feature type="binding site" evidence="7">
    <location>
        <position position="179"/>
    </location>
    <ligand>
        <name>3-phosphoshikimate</name>
        <dbReference type="ChEBI" id="CHEBI:145989"/>
    </ligand>
</feature>
<feature type="binding site" evidence="7">
    <location>
        <position position="180"/>
    </location>
    <ligand>
        <name>3-phosphoshikimate</name>
        <dbReference type="ChEBI" id="CHEBI:145989"/>
    </ligand>
</feature>
<dbReference type="RefSeq" id="WP_080459980.1">
    <property type="nucleotide sequence ID" value="NZ_JXMW01000006.1"/>
</dbReference>
<feature type="binding site" evidence="7">
    <location>
        <position position="22"/>
    </location>
    <ligand>
        <name>3-phosphoshikimate</name>
        <dbReference type="ChEBI" id="CHEBI:145989"/>
    </ligand>
</feature>
<feature type="binding site" evidence="7">
    <location>
        <position position="363"/>
    </location>
    <ligand>
        <name>3-phosphoshikimate</name>
        <dbReference type="ChEBI" id="CHEBI:145989"/>
    </ligand>
</feature>
<feature type="domain" description="Enolpyruvate transferase" evidence="8">
    <location>
        <begin position="6"/>
        <end position="445"/>
    </location>
</feature>
<comment type="function">
    <text evidence="7">Catalyzes the transfer of the enolpyruvyl moiety of phosphoenolpyruvate (PEP) to the 5-hydroxyl of shikimate-3-phosphate (S3P) to produce enolpyruvyl shikimate-3-phosphate and inorganic phosphate.</text>
</comment>
<dbReference type="OrthoDB" id="43788at2157"/>
<comment type="caution">
    <text evidence="9">The sequence shown here is derived from an EMBL/GenBank/DDBJ whole genome shotgun (WGS) entry which is preliminary data.</text>
</comment>
<keyword evidence="3 7" id="KW-0028">Amino-acid biosynthesis</keyword>
<organism evidence="9 10">
    <name type="scientific">Methanobrevibacter arboriphilus JCM 13429 = DSM 1125</name>
    <dbReference type="NCBI Taxonomy" id="1300164"/>
    <lineage>
        <taxon>Archaea</taxon>
        <taxon>Methanobacteriati</taxon>
        <taxon>Methanobacteriota</taxon>
        <taxon>Methanomada group</taxon>
        <taxon>Methanobacteria</taxon>
        <taxon>Methanobacteriales</taxon>
        <taxon>Methanobacteriaceae</taxon>
        <taxon>Methanobrevibacter</taxon>
    </lineage>
</organism>
<evidence type="ECO:0000256" key="6">
    <source>
        <dbReference type="ARBA" id="ARBA00044633"/>
    </source>
</evidence>
<dbReference type="GO" id="GO:0009423">
    <property type="term" value="P:chorismate biosynthetic process"/>
    <property type="evidence" value="ECO:0007669"/>
    <property type="project" value="UniProtKB-UniRule"/>
</dbReference>
<dbReference type="GO" id="GO:0005737">
    <property type="term" value="C:cytoplasm"/>
    <property type="evidence" value="ECO:0007669"/>
    <property type="project" value="UniProtKB-SubCell"/>
</dbReference>
<evidence type="ECO:0000256" key="3">
    <source>
        <dbReference type="ARBA" id="ARBA00022605"/>
    </source>
</evidence>
<sequence length="460" mass="49743">MILKVKKVSDVGGIVKAPPSKSYTHRAIIIASFAEGTSCLYDPLSSEDTLASVNACRNFGADINTSNFNSLGNNPNSDSYWEIKGIGKGNIENLSNTPIDLKNSGTTLRIMTSLAGLSKNKTIFTGDESLKTRPMDMLLEALKPLGVDAKSILKNGKPPIEVRPGFIGGKTSIDGNVSSQFISSLLIAGTISEKGINLEVKGDFISKSYVAMTLDVMEKFGVEIETDLFTKHENCDLIDKKCSSTFFSIKPQKFTGIDYVVEGDYSSASYLLGAVAILGGKITVKNLFKNSKQGDKLILEILEKMGSKITSDSDSVTLTSDGNLNGIEIDLHNAPDLLPTVSALSALANSNTLITGVKHARYKETDRIAKCAEELSKLGCNIKENEDGMEIISGVNLEKSISNKVTSHNDHRLAMAFSLIGLKHEIFIEKGDVFNVSFPNYIESMGEIGIEIDLLEDECI</sequence>
<protein>
    <recommendedName>
        <fullName evidence="7">3-phosphoshikimate 1-carboxyvinyltransferase</fullName>
        <ecNumber evidence="7">2.5.1.19</ecNumber>
    </recommendedName>
    <alternativeName>
        <fullName evidence="7">5-enolpyruvylshikimate-3-phosphate synthase</fullName>
        <shortName evidence="7">EPSP synthase</shortName>
        <shortName evidence="7">EPSPS</shortName>
    </alternativeName>
</protein>
<dbReference type="Proteomes" id="UP000191661">
    <property type="component" value="Unassembled WGS sequence"/>
</dbReference>
<dbReference type="PIRSF" id="PIRSF000505">
    <property type="entry name" value="EPSPS"/>
    <property type="match status" value="1"/>
</dbReference>
<name>A0A1V6N336_METAZ</name>
<feature type="binding site" evidence="7">
    <location>
        <position position="105"/>
    </location>
    <ligand>
        <name>phosphoenolpyruvate</name>
        <dbReference type="ChEBI" id="CHEBI:58702"/>
    </ligand>
</feature>
<feature type="active site" description="Proton acceptor" evidence="7">
    <location>
        <position position="336"/>
    </location>
</feature>
<comment type="pathway">
    <text evidence="1">Metabolic intermediate biosynthesis; chorismate biosynthesis; chorismate from D-erythrose 4-phosphate and phosphoenolpyruvate: step 6/7.</text>
</comment>
<dbReference type="PANTHER" id="PTHR21090:SF5">
    <property type="entry name" value="PENTAFUNCTIONAL AROM POLYPEPTIDE"/>
    <property type="match status" value="1"/>
</dbReference>
<dbReference type="InterPro" id="IPR001986">
    <property type="entry name" value="Enolpyruvate_Tfrase_dom"/>
</dbReference>
<dbReference type="InterPro" id="IPR036968">
    <property type="entry name" value="Enolpyruvate_Tfrase_sf"/>
</dbReference>
<dbReference type="SUPFAM" id="SSF55205">
    <property type="entry name" value="EPT/RTPC-like"/>
    <property type="match status" value="1"/>
</dbReference>
<evidence type="ECO:0000256" key="2">
    <source>
        <dbReference type="ARBA" id="ARBA00009948"/>
    </source>
</evidence>
<accession>A0A1V6N336</accession>
<dbReference type="HAMAP" id="MF_00210">
    <property type="entry name" value="EPSP_synth"/>
    <property type="match status" value="1"/>
</dbReference>
<evidence type="ECO:0000256" key="1">
    <source>
        <dbReference type="ARBA" id="ARBA00004811"/>
    </source>
</evidence>
<feature type="binding site" evidence="7">
    <location>
        <position position="206"/>
    </location>
    <ligand>
        <name>3-phosphoshikimate</name>
        <dbReference type="ChEBI" id="CHEBI:145989"/>
    </ligand>
</feature>
<feature type="binding site" evidence="7">
    <location>
        <position position="367"/>
    </location>
    <ligand>
        <name>phosphoenolpyruvate</name>
        <dbReference type="ChEBI" id="CHEBI:58702"/>
    </ligand>
</feature>
<evidence type="ECO:0000259" key="8">
    <source>
        <dbReference type="Pfam" id="PF00275"/>
    </source>
</evidence>
<dbReference type="GO" id="GO:0008652">
    <property type="term" value="P:amino acid biosynthetic process"/>
    <property type="evidence" value="ECO:0007669"/>
    <property type="project" value="UniProtKB-KW"/>
</dbReference>
<comment type="similarity">
    <text evidence="2 7">Belongs to the EPSP synthase family.</text>
</comment>